<evidence type="ECO:0000256" key="2">
    <source>
        <dbReference type="ARBA" id="ARBA00022448"/>
    </source>
</evidence>
<evidence type="ECO:0000256" key="3">
    <source>
        <dbReference type="ARBA" id="ARBA00022475"/>
    </source>
</evidence>
<dbReference type="PANTHER" id="PTHR30183:SF9">
    <property type="entry name" value="THIAMINE TRANSPORT SYSTEM PERMEASE PROTEIN THIP"/>
    <property type="match status" value="1"/>
</dbReference>
<sequence>MASRAGAISAALLGLAVAALTLGSAALTAGHATDWSLGPADGAALRFTLLQAALSALVSCLLAIPLARALARRRFPGRLALIRLLAAPFLLPVVVAVLGLLAIFGRAGPVNAAISALGLPTLSIFGLHGVVLAHVFLNLPLVARILLQGWQAIPAERFRLAEALSMPPVAQFRHLEAPMLRSLLPGALATVFLLCLTSFAVALTLGGGPKASTLELAIYQALRFEFDLGRAALLAALQFGLCAAITLASFRLTTAAVFGPGLGRDIAIPAPKGWRRGADGVTIGLAIAFLMGPLLAILLRGLPGLTDLPAGLWPALGRSFGLAVLSAALASGIALTLALAVARGQGWLELTAMLPLSASGLVMGTGLFLAIHPQMSPEMLALPVTLAVNAAMALPYLFRLLLPETRALLADYGRLCDSLGLSGPARLRLVILPRLARPLGFGAGLAAALSMGDLGVIALFAGARTETLPLLIQRLMGAYRMEAAAGASLVLVGASFALFWAFDRWGATRAAA</sequence>
<feature type="transmembrane region" description="Helical" evidence="7">
    <location>
        <begin position="280"/>
        <end position="299"/>
    </location>
</feature>
<dbReference type="PROSITE" id="PS50928">
    <property type="entry name" value="ABC_TM1"/>
    <property type="match status" value="2"/>
</dbReference>
<comment type="caution">
    <text evidence="9">The sequence shown here is derived from an EMBL/GenBank/DDBJ whole genome shotgun (WGS) entry which is preliminary data.</text>
</comment>
<feature type="transmembrane region" description="Helical" evidence="7">
    <location>
        <begin position="124"/>
        <end position="147"/>
    </location>
</feature>
<reference evidence="9 10" key="1">
    <citation type="submission" date="2020-02" db="EMBL/GenBank/DDBJ databases">
        <authorList>
            <person name="Chen W.-M."/>
        </authorList>
    </citation>
    <scope>NUCLEOTIDE SEQUENCE [LARGE SCALE GENOMIC DNA]</scope>
    <source>
        <strain evidence="9 10">KMS-5</strain>
    </source>
</reference>
<dbReference type="EMBL" id="JAAIVJ010000007">
    <property type="protein sequence ID" value="NEY91084.1"/>
    <property type="molecule type" value="Genomic_DNA"/>
</dbReference>
<dbReference type="GO" id="GO:0055085">
    <property type="term" value="P:transmembrane transport"/>
    <property type="evidence" value="ECO:0007669"/>
    <property type="project" value="InterPro"/>
</dbReference>
<feature type="domain" description="ABC transmembrane type-1" evidence="8">
    <location>
        <begin position="45"/>
        <end position="249"/>
    </location>
</feature>
<dbReference type="PANTHER" id="PTHR30183">
    <property type="entry name" value="MOLYBDENUM TRANSPORT SYSTEM PERMEASE PROTEIN MODB"/>
    <property type="match status" value="1"/>
</dbReference>
<keyword evidence="6 7" id="KW-0472">Membrane</keyword>
<feature type="transmembrane region" description="Helical" evidence="7">
    <location>
        <begin position="439"/>
        <end position="463"/>
    </location>
</feature>
<feature type="transmembrane region" description="Helical" evidence="7">
    <location>
        <begin position="483"/>
        <end position="502"/>
    </location>
</feature>
<feature type="transmembrane region" description="Helical" evidence="7">
    <location>
        <begin position="319"/>
        <end position="342"/>
    </location>
</feature>
<proteinExistence type="predicted"/>
<feature type="transmembrane region" description="Helical" evidence="7">
    <location>
        <begin position="379"/>
        <end position="398"/>
    </location>
</feature>
<name>A0A6M0QW65_9RHOB</name>
<keyword evidence="3" id="KW-1003">Cell membrane</keyword>
<evidence type="ECO:0000256" key="6">
    <source>
        <dbReference type="ARBA" id="ARBA00023136"/>
    </source>
</evidence>
<keyword evidence="2" id="KW-0813">Transport</keyword>
<evidence type="ECO:0000256" key="7">
    <source>
        <dbReference type="SAM" id="Phobius"/>
    </source>
</evidence>
<feature type="transmembrane region" description="Helical" evidence="7">
    <location>
        <begin position="183"/>
        <end position="205"/>
    </location>
</feature>
<evidence type="ECO:0000259" key="8">
    <source>
        <dbReference type="PROSITE" id="PS50928"/>
    </source>
</evidence>
<dbReference type="SUPFAM" id="SSF161098">
    <property type="entry name" value="MetI-like"/>
    <property type="match status" value="2"/>
</dbReference>
<dbReference type="AlphaFoldDB" id="A0A6M0QW65"/>
<feature type="transmembrane region" description="Helical" evidence="7">
    <location>
        <begin position="354"/>
        <end position="373"/>
    </location>
</feature>
<dbReference type="InterPro" id="IPR035906">
    <property type="entry name" value="MetI-like_sf"/>
</dbReference>
<accession>A0A6M0QW65</accession>
<evidence type="ECO:0000256" key="1">
    <source>
        <dbReference type="ARBA" id="ARBA00004651"/>
    </source>
</evidence>
<feature type="transmembrane region" description="Helical" evidence="7">
    <location>
        <begin position="232"/>
        <end position="259"/>
    </location>
</feature>
<keyword evidence="4 7" id="KW-0812">Transmembrane</keyword>
<dbReference type="InterPro" id="IPR000515">
    <property type="entry name" value="MetI-like"/>
</dbReference>
<protein>
    <submittedName>
        <fullName evidence="9">Thiamine/thiamine pyrophosphate ABC transporter permease ThiP</fullName>
    </submittedName>
</protein>
<evidence type="ECO:0000313" key="9">
    <source>
        <dbReference type="EMBL" id="NEY91084.1"/>
    </source>
</evidence>
<evidence type="ECO:0000313" key="10">
    <source>
        <dbReference type="Proteomes" id="UP000477782"/>
    </source>
</evidence>
<keyword evidence="5 7" id="KW-1133">Transmembrane helix</keyword>
<dbReference type="RefSeq" id="WP_164626178.1">
    <property type="nucleotide sequence ID" value="NZ_JAAIVJ010000007.1"/>
</dbReference>
<evidence type="ECO:0000256" key="5">
    <source>
        <dbReference type="ARBA" id="ARBA00022989"/>
    </source>
</evidence>
<feature type="domain" description="ABC transmembrane type-1" evidence="8">
    <location>
        <begin position="316"/>
        <end position="502"/>
    </location>
</feature>
<feature type="transmembrane region" description="Helical" evidence="7">
    <location>
        <begin position="82"/>
        <end position="104"/>
    </location>
</feature>
<dbReference type="Gene3D" id="1.10.3720.10">
    <property type="entry name" value="MetI-like"/>
    <property type="match status" value="2"/>
</dbReference>
<comment type="subcellular location">
    <subcellularLocation>
        <location evidence="1">Cell membrane</location>
        <topology evidence="1">Multi-pass membrane protein</topology>
    </subcellularLocation>
</comment>
<gene>
    <name evidence="9" type="ORF">G4Z14_12320</name>
</gene>
<dbReference type="CDD" id="cd06261">
    <property type="entry name" value="TM_PBP2"/>
    <property type="match status" value="2"/>
</dbReference>
<dbReference type="GO" id="GO:0005886">
    <property type="term" value="C:plasma membrane"/>
    <property type="evidence" value="ECO:0007669"/>
    <property type="project" value="UniProtKB-SubCell"/>
</dbReference>
<dbReference type="Proteomes" id="UP000477782">
    <property type="component" value="Unassembled WGS sequence"/>
</dbReference>
<feature type="transmembrane region" description="Helical" evidence="7">
    <location>
        <begin position="49"/>
        <end position="70"/>
    </location>
</feature>
<organism evidence="9 10">
    <name type="scientific">Tabrizicola oligotrophica</name>
    <dbReference type="NCBI Taxonomy" id="2710650"/>
    <lineage>
        <taxon>Bacteria</taxon>
        <taxon>Pseudomonadati</taxon>
        <taxon>Pseudomonadota</taxon>
        <taxon>Alphaproteobacteria</taxon>
        <taxon>Rhodobacterales</taxon>
        <taxon>Paracoccaceae</taxon>
        <taxon>Tabrizicola</taxon>
    </lineage>
</organism>
<evidence type="ECO:0000256" key="4">
    <source>
        <dbReference type="ARBA" id="ARBA00022692"/>
    </source>
</evidence>
<keyword evidence="10" id="KW-1185">Reference proteome</keyword>